<protein>
    <submittedName>
        <fullName evidence="1">Reverse transcriptase</fullName>
    </submittedName>
</protein>
<dbReference type="EMBL" id="CCYD01000468">
    <property type="protein sequence ID" value="CEG40027.1"/>
    <property type="molecule type" value="Genomic_DNA"/>
</dbReference>
<dbReference type="GeneID" id="36405305"/>
<keyword evidence="2" id="KW-1185">Reference proteome</keyword>
<keyword evidence="1" id="KW-0548">Nucleotidyltransferase</keyword>
<dbReference type="GO" id="GO:0003964">
    <property type="term" value="F:RNA-directed DNA polymerase activity"/>
    <property type="evidence" value="ECO:0007669"/>
    <property type="project" value="UniProtKB-KW"/>
</dbReference>
<proteinExistence type="predicted"/>
<accession>A0A0N7L4Z2</accession>
<name>A0A0N7L4Z2_PLAHL</name>
<evidence type="ECO:0000313" key="1">
    <source>
        <dbReference type="EMBL" id="CEG40027.1"/>
    </source>
</evidence>
<organism evidence="1 2">
    <name type="scientific">Plasmopara halstedii</name>
    <name type="common">Downy mildew of sunflower</name>
    <dbReference type="NCBI Taxonomy" id="4781"/>
    <lineage>
        <taxon>Eukaryota</taxon>
        <taxon>Sar</taxon>
        <taxon>Stramenopiles</taxon>
        <taxon>Oomycota</taxon>
        <taxon>Peronosporomycetes</taxon>
        <taxon>Peronosporales</taxon>
        <taxon>Peronosporaceae</taxon>
        <taxon>Plasmopara</taxon>
    </lineage>
</organism>
<sequence length="108" mass="11749">MTGEEYGEVRLEAMSAVDALLGLDEMSLEELGSALKADDLVEVVIVLPDEEIDSSSLLDEAVSEATKRVLNARSGSSILRNPLDPYYPLVKEFYDVVPKDPPSVLPPD</sequence>
<evidence type="ECO:0000313" key="2">
    <source>
        <dbReference type="Proteomes" id="UP000054928"/>
    </source>
</evidence>
<keyword evidence="1" id="KW-0695">RNA-directed DNA polymerase</keyword>
<dbReference type="RefSeq" id="XP_024576396.1">
    <property type="nucleotide sequence ID" value="XM_024725640.1"/>
</dbReference>
<reference evidence="2" key="1">
    <citation type="submission" date="2014-09" db="EMBL/GenBank/DDBJ databases">
        <authorList>
            <person name="Sharma Rahul"/>
            <person name="Thines Marco"/>
        </authorList>
    </citation>
    <scope>NUCLEOTIDE SEQUENCE [LARGE SCALE GENOMIC DNA]</scope>
</reference>
<dbReference type="Proteomes" id="UP000054928">
    <property type="component" value="Unassembled WGS sequence"/>
</dbReference>
<keyword evidence="1" id="KW-0808">Transferase</keyword>
<dbReference type="AlphaFoldDB" id="A0A0N7L4Z2"/>